<dbReference type="AlphaFoldDB" id="A0A6A6U5R5"/>
<dbReference type="InterPro" id="IPR002293">
    <property type="entry name" value="AA/rel_permease1"/>
</dbReference>
<reference evidence="8" key="1">
    <citation type="journal article" date="2020" name="Stud. Mycol.">
        <title>101 Dothideomycetes genomes: a test case for predicting lifestyles and emergence of pathogens.</title>
        <authorList>
            <person name="Haridas S."/>
            <person name="Albert R."/>
            <person name="Binder M."/>
            <person name="Bloem J."/>
            <person name="Labutti K."/>
            <person name="Salamov A."/>
            <person name="Andreopoulos B."/>
            <person name="Baker S."/>
            <person name="Barry K."/>
            <person name="Bills G."/>
            <person name="Bluhm B."/>
            <person name="Cannon C."/>
            <person name="Castanera R."/>
            <person name="Culley D."/>
            <person name="Daum C."/>
            <person name="Ezra D."/>
            <person name="Gonzalez J."/>
            <person name="Henrissat B."/>
            <person name="Kuo A."/>
            <person name="Liang C."/>
            <person name="Lipzen A."/>
            <person name="Lutzoni F."/>
            <person name="Magnuson J."/>
            <person name="Mondo S."/>
            <person name="Nolan M."/>
            <person name="Ohm R."/>
            <person name="Pangilinan J."/>
            <person name="Park H.-J."/>
            <person name="Ramirez L."/>
            <person name="Alfaro M."/>
            <person name="Sun H."/>
            <person name="Tritt A."/>
            <person name="Yoshinaga Y."/>
            <person name="Zwiers L.-H."/>
            <person name="Turgeon B."/>
            <person name="Goodwin S."/>
            <person name="Spatafora J."/>
            <person name="Crous P."/>
            <person name="Grigoriev I."/>
        </authorList>
    </citation>
    <scope>NUCLEOTIDE SEQUENCE</scope>
    <source>
        <strain evidence="8">CBS 115976</strain>
    </source>
</reference>
<evidence type="ECO:0000256" key="2">
    <source>
        <dbReference type="ARBA" id="ARBA00022448"/>
    </source>
</evidence>
<feature type="transmembrane region" description="Helical" evidence="7">
    <location>
        <begin position="453"/>
        <end position="472"/>
    </location>
</feature>
<keyword evidence="4 7" id="KW-1133">Transmembrane helix</keyword>
<dbReference type="PANTHER" id="PTHR45649">
    <property type="entry name" value="AMINO-ACID PERMEASE BAT1"/>
    <property type="match status" value="1"/>
</dbReference>
<protein>
    <submittedName>
        <fullName evidence="8">Amino acid transporter</fullName>
    </submittedName>
</protein>
<feature type="region of interest" description="Disordered" evidence="6">
    <location>
        <begin position="1"/>
        <end position="39"/>
    </location>
</feature>
<dbReference type="Proteomes" id="UP000799302">
    <property type="component" value="Unassembled WGS sequence"/>
</dbReference>
<evidence type="ECO:0000256" key="4">
    <source>
        <dbReference type="ARBA" id="ARBA00022989"/>
    </source>
</evidence>
<dbReference type="GO" id="GO:0022857">
    <property type="term" value="F:transmembrane transporter activity"/>
    <property type="evidence" value="ECO:0007669"/>
    <property type="project" value="InterPro"/>
</dbReference>
<feature type="transmembrane region" description="Helical" evidence="7">
    <location>
        <begin position="335"/>
        <end position="355"/>
    </location>
</feature>
<keyword evidence="9" id="KW-1185">Reference proteome</keyword>
<feature type="transmembrane region" description="Helical" evidence="7">
    <location>
        <begin position="411"/>
        <end position="433"/>
    </location>
</feature>
<feature type="transmembrane region" description="Helical" evidence="7">
    <location>
        <begin position="484"/>
        <end position="503"/>
    </location>
</feature>
<feature type="compositionally biased region" description="Basic and acidic residues" evidence="6">
    <location>
        <begin position="13"/>
        <end position="35"/>
    </location>
</feature>
<evidence type="ECO:0000256" key="1">
    <source>
        <dbReference type="ARBA" id="ARBA00004141"/>
    </source>
</evidence>
<dbReference type="PANTHER" id="PTHR45649:SF5">
    <property type="entry name" value="GABA TRANSPORTER (EUROFUNG)-RELATED"/>
    <property type="match status" value="1"/>
</dbReference>
<evidence type="ECO:0000256" key="3">
    <source>
        <dbReference type="ARBA" id="ARBA00022692"/>
    </source>
</evidence>
<sequence length="521" mass="57722">MSSIKEMAASKIYQRDPETPIEKDTDLDTKEKQLDQDSPPSALERYINLPSVFNFEVILQSAWEAIAINFQFSLLNGGPASMVYGGIFAGFGASFVALSLAEMASMDPTVGAQYRWSARFARSAPRFWGLIQGWITTAAWIFTAAANPAALANMITALMIFNDETYSPKRWHTAMFMWLFIIVPVVFNIWFRKVINTLETVGGVIHIVFFIVNIVLLPVLAVRSSNDYVWNTLTNDLSGWTNPGVAFGIGLLTVTYPISGADGLLHMSDEVKGVRKRVPYSIITSTISNAIMQFAFVICLLYSIGNVDQVANSPTGLPIIEVYYQATKSKPATNFLVAMLCIIIFVAMINVFASVSRLTWAFARDHGLPFHTFFSRVSPRFKMPLNALGLISVITFILSLIYIGSSTAYNAIISLSAIGLHISYVIPILFFLLRKLRGPPVSFGPFSLGRWGIPINMLALCYLCFVIIWMPFPIELPVTANNFNYAGPLIGAVIVAALIDWFITGHKRFEVPVARPVSEEL</sequence>
<dbReference type="OrthoDB" id="3257095at2759"/>
<dbReference type="PIRSF" id="PIRSF006060">
    <property type="entry name" value="AA_transporter"/>
    <property type="match status" value="1"/>
</dbReference>
<keyword evidence="2" id="KW-0813">Transport</keyword>
<evidence type="ECO:0000313" key="9">
    <source>
        <dbReference type="Proteomes" id="UP000799302"/>
    </source>
</evidence>
<feature type="transmembrane region" description="Helical" evidence="7">
    <location>
        <begin position="240"/>
        <end position="259"/>
    </location>
</feature>
<proteinExistence type="predicted"/>
<dbReference type="Pfam" id="PF13520">
    <property type="entry name" value="AA_permease_2"/>
    <property type="match status" value="1"/>
</dbReference>
<feature type="transmembrane region" description="Helical" evidence="7">
    <location>
        <begin position="127"/>
        <end position="151"/>
    </location>
</feature>
<comment type="subcellular location">
    <subcellularLocation>
        <location evidence="1">Membrane</location>
        <topology evidence="1">Multi-pass membrane protein</topology>
    </subcellularLocation>
</comment>
<evidence type="ECO:0000256" key="5">
    <source>
        <dbReference type="ARBA" id="ARBA00023136"/>
    </source>
</evidence>
<organism evidence="8 9">
    <name type="scientific">Microthyrium microscopicum</name>
    <dbReference type="NCBI Taxonomy" id="703497"/>
    <lineage>
        <taxon>Eukaryota</taxon>
        <taxon>Fungi</taxon>
        <taxon>Dikarya</taxon>
        <taxon>Ascomycota</taxon>
        <taxon>Pezizomycotina</taxon>
        <taxon>Dothideomycetes</taxon>
        <taxon>Dothideomycetes incertae sedis</taxon>
        <taxon>Microthyriales</taxon>
        <taxon>Microthyriaceae</taxon>
        <taxon>Microthyrium</taxon>
    </lineage>
</organism>
<dbReference type="Gene3D" id="1.20.1740.10">
    <property type="entry name" value="Amino acid/polyamine transporter I"/>
    <property type="match status" value="1"/>
</dbReference>
<evidence type="ECO:0000256" key="7">
    <source>
        <dbReference type="SAM" id="Phobius"/>
    </source>
</evidence>
<name>A0A6A6U5R5_9PEZI</name>
<feature type="transmembrane region" description="Helical" evidence="7">
    <location>
        <begin position="171"/>
        <end position="191"/>
    </location>
</feature>
<feature type="transmembrane region" description="Helical" evidence="7">
    <location>
        <begin position="82"/>
        <end position="106"/>
    </location>
</feature>
<keyword evidence="3 7" id="KW-0812">Transmembrane</keyword>
<gene>
    <name evidence="8" type="ORF">BT63DRAFT_323542</name>
</gene>
<keyword evidence="5 7" id="KW-0472">Membrane</keyword>
<accession>A0A6A6U5R5</accession>
<evidence type="ECO:0000313" key="8">
    <source>
        <dbReference type="EMBL" id="KAF2666911.1"/>
    </source>
</evidence>
<feature type="transmembrane region" description="Helical" evidence="7">
    <location>
        <begin position="203"/>
        <end position="220"/>
    </location>
</feature>
<dbReference type="EMBL" id="MU004238">
    <property type="protein sequence ID" value="KAF2666911.1"/>
    <property type="molecule type" value="Genomic_DNA"/>
</dbReference>
<dbReference type="GO" id="GO:0016020">
    <property type="term" value="C:membrane"/>
    <property type="evidence" value="ECO:0007669"/>
    <property type="project" value="UniProtKB-SubCell"/>
</dbReference>
<evidence type="ECO:0000256" key="6">
    <source>
        <dbReference type="SAM" id="MobiDB-lite"/>
    </source>
</evidence>
<feature type="transmembrane region" description="Helical" evidence="7">
    <location>
        <begin position="385"/>
        <end position="405"/>
    </location>
</feature>
<feature type="transmembrane region" description="Helical" evidence="7">
    <location>
        <begin position="280"/>
        <end position="304"/>
    </location>
</feature>